<keyword evidence="3 6" id="KW-0808">Transferase</keyword>
<dbReference type="GO" id="GO:0046912">
    <property type="term" value="F:acyltransferase activity, acyl groups converted into alkyl on transfer"/>
    <property type="evidence" value="ECO:0007669"/>
    <property type="project" value="InterPro"/>
</dbReference>
<dbReference type="InterPro" id="IPR002034">
    <property type="entry name" value="AIPM/Hcit_synth_CS"/>
</dbReference>
<organism evidence="8">
    <name type="scientific">Desulfofervidus auxilii</name>
    <dbReference type="NCBI Taxonomy" id="1621989"/>
    <lineage>
        <taxon>Bacteria</taxon>
        <taxon>Pseudomonadati</taxon>
        <taxon>Thermodesulfobacteriota</taxon>
        <taxon>Candidatus Desulfofervidia</taxon>
        <taxon>Candidatus Desulfofervidales</taxon>
        <taxon>Candidatus Desulfofervidaceae</taxon>
        <taxon>Candidatus Desulfofervidus</taxon>
    </lineage>
</organism>
<reference evidence="8" key="1">
    <citation type="journal article" date="2020" name="mSystems">
        <title>Genome- and Community-Level Interaction Insights into Carbon Utilization and Element Cycling Functions of Hydrothermarchaeota in Hydrothermal Sediment.</title>
        <authorList>
            <person name="Zhou Z."/>
            <person name="Liu Y."/>
            <person name="Xu W."/>
            <person name="Pan J."/>
            <person name="Luo Z.H."/>
            <person name="Li M."/>
        </authorList>
    </citation>
    <scope>NUCLEOTIDE SEQUENCE [LARGE SCALE GENOMIC DNA]</scope>
    <source>
        <strain evidence="8">HyVt-389</strain>
    </source>
</reference>
<sequence>MPKVEIYDTTLRDGTQAENFNLQLEDKLKIAQKLDEIGVDYIEGGWPGSNPKDIHFFSRIKNYHFKKAQIVAFGSTHHPQKIPQTDPNLKTLIEAKTEVVTIFGKSWDL</sequence>
<evidence type="ECO:0000256" key="1">
    <source>
        <dbReference type="ARBA" id="ARBA00004743"/>
    </source>
</evidence>
<feature type="non-terminal residue" evidence="8">
    <location>
        <position position="109"/>
    </location>
</feature>
<dbReference type="AlphaFoldDB" id="A0A7C1VYW2"/>
<dbReference type="EC" id="2.3.3.21" evidence="4"/>
<accession>A0A7C1VYW2</accession>
<dbReference type="PANTHER" id="PTHR43538">
    <property type="entry name" value="ALPHA-IPM SYNTHASE/HOMOCITRATE SYNTHASE"/>
    <property type="match status" value="1"/>
</dbReference>
<dbReference type="PROSITE" id="PS00815">
    <property type="entry name" value="AIPM_HOMOCIT_SYNTH_1"/>
    <property type="match status" value="1"/>
</dbReference>
<evidence type="ECO:0000256" key="3">
    <source>
        <dbReference type="ARBA" id="ARBA00022679"/>
    </source>
</evidence>
<evidence type="ECO:0000256" key="4">
    <source>
        <dbReference type="ARBA" id="ARBA00034330"/>
    </source>
</evidence>
<dbReference type="InterPro" id="IPR000891">
    <property type="entry name" value="PYR_CT"/>
</dbReference>
<dbReference type="InterPro" id="IPR005675">
    <property type="entry name" value="Citramal_synthase"/>
</dbReference>
<dbReference type="GO" id="GO:0043714">
    <property type="term" value="F:(R)-citramalate synthase activity"/>
    <property type="evidence" value="ECO:0007669"/>
    <property type="project" value="UniProtKB-EC"/>
</dbReference>
<evidence type="ECO:0000256" key="5">
    <source>
        <dbReference type="ARBA" id="ARBA00048263"/>
    </source>
</evidence>
<comment type="similarity">
    <text evidence="6">Belongs to the alpha-IPM synthase/homocitrate synthase family.</text>
</comment>
<dbReference type="GO" id="GO:0009097">
    <property type="term" value="P:isoleucine biosynthetic process"/>
    <property type="evidence" value="ECO:0007669"/>
    <property type="project" value="UniProtKB-UniPathway"/>
</dbReference>
<dbReference type="EMBL" id="DRIH01000005">
    <property type="protein sequence ID" value="HEC67217.1"/>
    <property type="molecule type" value="Genomic_DNA"/>
</dbReference>
<comment type="pathway">
    <text evidence="1">Amino-acid biosynthesis; L-isoleucine biosynthesis; 2-oxobutanoate from pyruvate: step 1/3.</text>
</comment>
<dbReference type="SUPFAM" id="SSF51569">
    <property type="entry name" value="Aldolase"/>
    <property type="match status" value="1"/>
</dbReference>
<dbReference type="Pfam" id="PF00682">
    <property type="entry name" value="HMGL-like"/>
    <property type="match status" value="1"/>
</dbReference>
<comment type="caution">
    <text evidence="8">The sequence shown here is derived from an EMBL/GenBank/DDBJ whole genome shotgun (WGS) entry which is preliminary data.</text>
</comment>
<dbReference type="PANTHER" id="PTHR43538:SF1">
    <property type="entry name" value="(R)-CITRAMALATE SYNTHASE"/>
    <property type="match status" value="1"/>
</dbReference>
<evidence type="ECO:0000259" key="7">
    <source>
        <dbReference type="Pfam" id="PF00682"/>
    </source>
</evidence>
<dbReference type="Proteomes" id="UP000885738">
    <property type="component" value="Unassembled WGS sequence"/>
</dbReference>
<feature type="domain" description="Pyruvate carboxyltransferase" evidence="7">
    <location>
        <begin position="3"/>
        <end position="77"/>
    </location>
</feature>
<dbReference type="UniPathway" id="UPA00047">
    <property type="reaction ID" value="UER00066"/>
</dbReference>
<evidence type="ECO:0000313" key="8">
    <source>
        <dbReference type="EMBL" id="HEC67217.1"/>
    </source>
</evidence>
<proteinExistence type="inferred from homology"/>
<evidence type="ECO:0000256" key="6">
    <source>
        <dbReference type="RuleBase" id="RU003523"/>
    </source>
</evidence>
<dbReference type="Gene3D" id="3.20.20.70">
    <property type="entry name" value="Aldolase class I"/>
    <property type="match status" value="1"/>
</dbReference>
<evidence type="ECO:0000256" key="2">
    <source>
        <dbReference type="ARBA" id="ARBA00022325"/>
    </source>
</evidence>
<comment type="catalytic activity">
    <reaction evidence="5">
        <text>pyruvate + acetyl-CoA + H2O = (3R)-citramalate + CoA + H(+)</text>
        <dbReference type="Rhea" id="RHEA:19045"/>
        <dbReference type="ChEBI" id="CHEBI:15361"/>
        <dbReference type="ChEBI" id="CHEBI:15377"/>
        <dbReference type="ChEBI" id="CHEBI:15378"/>
        <dbReference type="ChEBI" id="CHEBI:30934"/>
        <dbReference type="ChEBI" id="CHEBI:57287"/>
        <dbReference type="ChEBI" id="CHEBI:57288"/>
        <dbReference type="EC" id="2.3.3.21"/>
    </reaction>
</comment>
<dbReference type="InterPro" id="IPR013785">
    <property type="entry name" value="Aldolase_TIM"/>
</dbReference>
<gene>
    <name evidence="8" type="ORF">ENI35_00110</name>
</gene>
<name>A0A7C1VYW2_DESA2</name>
<protein>
    <recommendedName>
        <fullName evidence="2">(R)-citramalate synthase</fullName>
        <ecNumber evidence="4">2.3.3.21</ecNumber>
    </recommendedName>
</protein>